<dbReference type="CDD" id="cd01647">
    <property type="entry name" value="RT_LTR"/>
    <property type="match status" value="1"/>
</dbReference>
<evidence type="ECO:0000313" key="3">
    <source>
        <dbReference type="Proteomes" id="UP000694861"/>
    </source>
</evidence>
<proteinExistence type="predicted"/>
<dbReference type="GeneID" id="103335479"/>
<dbReference type="InterPro" id="IPR043502">
    <property type="entry name" value="DNA/RNA_pol_sf"/>
</dbReference>
<dbReference type="PANTHER" id="PTHR24559:SF431">
    <property type="entry name" value="RNA-DIRECTED DNA POLYMERASE HOMOLOG"/>
    <property type="match status" value="1"/>
</dbReference>
<dbReference type="SUPFAM" id="SSF56672">
    <property type="entry name" value="DNA/RNA polymerases"/>
    <property type="match status" value="1"/>
</dbReference>
<dbReference type="InterPro" id="IPR000477">
    <property type="entry name" value="RT_dom"/>
</dbReference>
<sequence>MTYDQFLIVDCPTAYNVIVRQTTLTIVKAYLSPHMLLMKFPTRNGTGVIRGDHLSARTCYATALKSVACKPPMEAMSVQGLPNGSGPIDDPREETPTPVTQPVLELEKVILNEEYPDRCVKISTTLGPDLRTQFIDFLRHHAEVFAWSYDDMPGISPDIISHKLSISPVYKPVRQKRRSYDVEWYEAMCTEVDKFKAIGFIKEATYPVWLANSVMVRKANGGRRMCQDYTNLNKACPNDSFPLSRIDQLVDATAGHELLSFMDAYSGYNQIFVDPAYSEHKTFITDRGLYYYNVTPFGLKNVGATYQRLVNRIFAKHIGGIIEMYVDDMLVKSRTAWGIWKT</sequence>
<dbReference type="PANTHER" id="PTHR24559">
    <property type="entry name" value="TRANSPOSON TY3-I GAG-POL POLYPROTEIN"/>
    <property type="match status" value="1"/>
</dbReference>
<protein>
    <submittedName>
        <fullName evidence="4">Uncharacterized protein LOC103335479</fullName>
    </submittedName>
</protein>
<dbReference type="RefSeq" id="XP_008236711.1">
    <property type="nucleotide sequence ID" value="XM_008238489.1"/>
</dbReference>
<dbReference type="Proteomes" id="UP000694861">
    <property type="component" value="Linkage group LG6"/>
</dbReference>
<dbReference type="Pfam" id="PF00078">
    <property type="entry name" value="RVT_1"/>
    <property type="match status" value="1"/>
</dbReference>
<name>A0ABM0PAG2_PRUMU</name>
<evidence type="ECO:0000256" key="1">
    <source>
        <dbReference type="SAM" id="MobiDB-lite"/>
    </source>
</evidence>
<gene>
    <name evidence="4" type="primary">LOC103335479</name>
</gene>
<reference evidence="3" key="1">
    <citation type="journal article" date="2012" name="Nat. Commun.">
        <title>The genome of Prunus mume.</title>
        <authorList>
            <person name="Zhang Q."/>
            <person name="Chen W."/>
            <person name="Sun L."/>
            <person name="Zhao F."/>
            <person name="Huang B."/>
            <person name="Yang W."/>
            <person name="Tao Y."/>
            <person name="Wang J."/>
            <person name="Yuan Z."/>
            <person name="Fan G."/>
            <person name="Xing Z."/>
            <person name="Han C."/>
            <person name="Pan H."/>
            <person name="Zhong X."/>
            <person name="Shi W."/>
            <person name="Liang X."/>
            <person name="Du D."/>
            <person name="Sun F."/>
            <person name="Xu Z."/>
            <person name="Hao R."/>
            <person name="Lv T."/>
            <person name="Lv Y."/>
            <person name="Zheng Z."/>
            <person name="Sun M."/>
            <person name="Luo L."/>
            <person name="Cai M."/>
            <person name="Gao Y."/>
            <person name="Wang J."/>
            <person name="Yin Y."/>
            <person name="Xu X."/>
            <person name="Cheng T."/>
            <person name="Wang J."/>
        </authorList>
    </citation>
    <scope>NUCLEOTIDE SEQUENCE [LARGE SCALE GENOMIC DNA]</scope>
</reference>
<dbReference type="Gene3D" id="3.30.70.270">
    <property type="match status" value="1"/>
</dbReference>
<keyword evidence="3" id="KW-1185">Reference proteome</keyword>
<reference evidence="4" key="2">
    <citation type="submission" date="2025-08" db="UniProtKB">
        <authorList>
            <consortium name="RefSeq"/>
        </authorList>
    </citation>
    <scope>IDENTIFICATION</scope>
</reference>
<dbReference type="InterPro" id="IPR053134">
    <property type="entry name" value="RNA-dir_DNA_polymerase"/>
</dbReference>
<evidence type="ECO:0000313" key="4">
    <source>
        <dbReference type="RefSeq" id="XP_008236711.1"/>
    </source>
</evidence>
<accession>A0ABM0PAG2</accession>
<dbReference type="InterPro" id="IPR043128">
    <property type="entry name" value="Rev_trsase/Diguanyl_cyclase"/>
</dbReference>
<feature type="domain" description="Reverse transcriptase" evidence="2">
    <location>
        <begin position="216"/>
        <end position="335"/>
    </location>
</feature>
<feature type="region of interest" description="Disordered" evidence="1">
    <location>
        <begin position="79"/>
        <end position="98"/>
    </location>
</feature>
<dbReference type="Gene3D" id="3.10.10.10">
    <property type="entry name" value="HIV Type 1 Reverse Transcriptase, subunit A, domain 1"/>
    <property type="match status" value="1"/>
</dbReference>
<organism evidence="3 4">
    <name type="scientific">Prunus mume</name>
    <name type="common">Japanese apricot</name>
    <name type="synonym">Armeniaca mume</name>
    <dbReference type="NCBI Taxonomy" id="102107"/>
    <lineage>
        <taxon>Eukaryota</taxon>
        <taxon>Viridiplantae</taxon>
        <taxon>Streptophyta</taxon>
        <taxon>Embryophyta</taxon>
        <taxon>Tracheophyta</taxon>
        <taxon>Spermatophyta</taxon>
        <taxon>Magnoliopsida</taxon>
        <taxon>eudicotyledons</taxon>
        <taxon>Gunneridae</taxon>
        <taxon>Pentapetalae</taxon>
        <taxon>rosids</taxon>
        <taxon>fabids</taxon>
        <taxon>Rosales</taxon>
        <taxon>Rosaceae</taxon>
        <taxon>Amygdaloideae</taxon>
        <taxon>Amygdaleae</taxon>
        <taxon>Prunus</taxon>
    </lineage>
</organism>
<evidence type="ECO:0000259" key="2">
    <source>
        <dbReference type="Pfam" id="PF00078"/>
    </source>
</evidence>